<organism evidence="1 2">
    <name type="scientific">Streptococcus suis</name>
    <dbReference type="NCBI Taxonomy" id="1307"/>
    <lineage>
        <taxon>Bacteria</taxon>
        <taxon>Bacillati</taxon>
        <taxon>Bacillota</taxon>
        <taxon>Bacilli</taxon>
        <taxon>Lactobacillales</taxon>
        <taxon>Streptococcaceae</taxon>
        <taxon>Streptococcus</taxon>
    </lineage>
</organism>
<dbReference type="RefSeq" id="WP_044763724.1">
    <property type="nucleotide sequence ID" value="NZ_CECW01000006.1"/>
</dbReference>
<evidence type="ECO:0000313" key="2">
    <source>
        <dbReference type="Proteomes" id="UP000070960"/>
    </source>
</evidence>
<evidence type="ECO:0000313" key="1">
    <source>
        <dbReference type="EMBL" id="CYV75810.1"/>
    </source>
</evidence>
<accession>A0A0Z8KP66</accession>
<reference evidence="1 2" key="1">
    <citation type="submission" date="2016-02" db="EMBL/GenBank/DDBJ databases">
        <authorList>
            <consortium name="Pathogen Informatics"/>
        </authorList>
    </citation>
    <scope>NUCLEOTIDE SEQUENCE [LARGE SCALE GENOMIC DNA]</scope>
    <source>
        <strain evidence="1 2">LSS80</strain>
    </source>
</reference>
<dbReference type="AlphaFoldDB" id="A0A0Z8KP66"/>
<protein>
    <submittedName>
        <fullName evidence="1">Uncharacterized protein</fullName>
    </submittedName>
</protein>
<dbReference type="InterPro" id="IPR025075">
    <property type="entry name" value="DUF3916"/>
</dbReference>
<dbReference type="Proteomes" id="UP000070960">
    <property type="component" value="Unassembled WGS sequence"/>
</dbReference>
<name>A0A0Z8KP66_STRSU</name>
<dbReference type="Pfam" id="PF13079">
    <property type="entry name" value="DUF3916"/>
    <property type="match status" value="1"/>
</dbReference>
<sequence>MKRLKKERGQHRKLQNLLKAMSYISWSMCSEDALYDHFHVPSSPFIQSTKTRPAIKRQFCQGWEMLTERFIAGKPEELRFCKVVSILCLPELWSSQLIVFYDQDYYERFFKNPRWHRNLDQSILINTRNRWLTSVDKCIAADELQADDGTFLQGEAIFLGEFPSWIGERYNE</sequence>
<dbReference type="EMBL" id="FIIE01000009">
    <property type="protein sequence ID" value="CYV75810.1"/>
    <property type="molecule type" value="Genomic_DNA"/>
</dbReference>
<gene>
    <name evidence="1" type="ORF">ERS132442_01238</name>
</gene>
<proteinExistence type="predicted"/>